<feature type="transmembrane region" description="Helical" evidence="12">
    <location>
        <begin position="305"/>
        <end position="325"/>
    </location>
</feature>
<dbReference type="InterPro" id="IPR010559">
    <property type="entry name" value="Sig_transdc_His_kin_internal"/>
</dbReference>
<dbReference type="PANTHER" id="PTHR34220">
    <property type="entry name" value="SENSOR HISTIDINE KINASE YPDA"/>
    <property type="match status" value="1"/>
</dbReference>
<keyword evidence="5 12" id="KW-0812">Transmembrane</keyword>
<evidence type="ECO:0000256" key="4">
    <source>
        <dbReference type="ARBA" id="ARBA00022679"/>
    </source>
</evidence>
<dbReference type="GO" id="GO:0016301">
    <property type="term" value="F:kinase activity"/>
    <property type="evidence" value="ECO:0007669"/>
    <property type="project" value="UniProtKB-KW"/>
</dbReference>
<name>A0ABW0LFJ5_9BACI</name>
<evidence type="ECO:0000256" key="1">
    <source>
        <dbReference type="ARBA" id="ARBA00004651"/>
    </source>
</evidence>
<dbReference type="PANTHER" id="PTHR34220:SF11">
    <property type="entry name" value="SENSOR PROTEIN KINASE HPTS"/>
    <property type="match status" value="1"/>
</dbReference>
<keyword evidence="9 12" id="KW-1133">Transmembrane helix</keyword>
<dbReference type="SMART" id="SM00304">
    <property type="entry name" value="HAMP"/>
    <property type="match status" value="1"/>
</dbReference>
<dbReference type="InterPro" id="IPR003594">
    <property type="entry name" value="HATPase_dom"/>
</dbReference>
<evidence type="ECO:0000256" key="8">
    <source>
        <dbReference type="ARBA" id="ARBA00022840"/>
    </source>
</evidence>
<evidence type="ECO:0000256" key="3">
    <source>
        <dbReference type="ARBA" id="ARBA00022553"/>
    </source>
</evidence>
<dbReference type="Pfam" id="PF02518">
    <property type="entry name" value="HATPase_c"/>
    <property type="match status" value="1"/>
</dbReference>
<dbReference type="Pfam" id="PF00672">
    <property type="entry name" value="HAMP"/>
    <property type="match status" value="1"/>
</dbReference>
<evidence type="ECO:0000256" key="11">
    <source>
        <dbReference type="ARBA" id="ARBA00023136"/>
    </source>
</evidence>
<dbReference type="Pfam" id="PF02743">
    <property type="entry name" value="dCache_1"/>
    <property type="match status" value="1"/>
</dbReference>
<comment type="subcellular location">
    <subcellularLocation>
        <location evidence="1">Cell membrane</location>
        <topology evidence="1">Multi-pass membrane protein</topology>
    </subcellularLocation>
</comment>
<feature type="domain" description="HAMP" evidence="13">
    <location>
        <begin position="326"/>
        <end position="378"/>
    </location>
</feature>
<evidence type="ECO:0000256" key="2">
    <source>
        <dbReference type="ARBA" id="ARBA00022475"/>
    </source>
</evidence>
<dbReference type="PROSITE" id="PS50885">
    <property type="entry name" value="HAMP"/>
    <property type="match status" value="1"/>
</dbReference>
<keyword evidence="7 14" id="KW-0418">Kinase</keyword>
<proteinExistence type="predicted"/>
<evidence type="ECO:0000256" key="5">
    <source>
        <dbReference type="ARBA" id="ARBA00022692"/>
    </source>
</evidence>
<sequence>MPKKILGNSISTKLLLSIIVVVLIPTTFISGFYFFSSSNIVKNNVRETSMQIATQAADSLSFIFTVGSDLSDLIYSNKEIQERMMMEKEAELDPKIKENNTKFITDYLNSQIYSSSFVRMIYILRSNTNSWGSGSFTQLKLLNQPFESTTWYKESLVKDGGIVWQGLQYDQYSGAADHGDLVLPISRVMKDFDTMENIGLIHVSMDGKTILKQIEQVKLGETGKFFVVNKLGKIMIDKDLDKINKTIKNTELFDVITDGNSPEFEFTHLDTKYYGVRKTLTNDWILIGIVPMEEITGGITNVQKITLITALIFTLIALVFGFIAAKRMTNPIKKLTKQMVQVGKGNFQTTTEIQSKDEIGILSKQFNQMIFQVDNLMEQVKLEESKKMEAELRALNYRINPHFLFNTLSTINWLVKLEQTEKASAALAALSKLLEASMGKNGTFVTLKEELDIVKKFLVILQIRYDQTFNLQISADDEVLEELIPRMLIQPIIENSVFHGIVPKGVSGEIKIKVQKCEDEGIKITITDDGIGFDSSKLNNLSLSSEKKVSFVGIGLTHVYESISLYFNPNSNMKIESNSNGTQTILILYPKNGDGRNV</sequence>
<keyword evidence="8" id="KW-0067">ATP-binding</keyword>
<dbReference type="InterPro" id="IPR050640">
    <property type="entry name" value="Bact_2-comp_sensor_kinase"/>
</dbReference>
<reference evidence="15" key="1">
    <citation type="journal article" date="2019" name="Int. J. Syst. Evol. Microbiol.">
        <title>The Global Catalogue of Microorganisms (GCM) 10K type strain sequencing project: providing services to taxonomists for standard genome sequencing and annotation.</title>
        <authorList>
            <consortium name="The Broad Institute Genomics Platform"/>
            <consortium name="The Broad Institute Genome Sequencing Center for Infectious Disease"/>
            <person name="Wu L."/>
            <person name="Ma J."/>
        </authorList>
    </citation>
    <scope>NUCLEOTIDE SEQUENCE [LARGE SCALE GENOMIC DNA]</scope>
    <source>
        <strain evidence="15">CGMCC 1.12237</strain>
    </source>
</reference>
<feature type="transmembrane region" description="Helical" evidence="12">
    <location>
        <begin position="12"/>
        <end position="35"/>
    </location>
</feature>
<dbReference type="Gene3D" id="3.30.565.10">
    <property type="entry name" value="Histidine kinase-like ATPase, C-terminal domain"/>
    <property type="match status" value="1"/>
</dbReference>
<evidence type="ECO:0000256" key="7">
    <source>
        <dbReference type="ARBA" id="ARBA00022777"/>
    </source>
</evidence>
<gene>
    <name evidence="14" type="ORF">ACFPM4_05060</name>
</gene>
<evidence type="ECO:0000259" key="13">
    <source>
        <dbReference type="PROSITE" id="PS50885"/>
    </source>
</evidence>
<dbReference type="InterPro" id="IPR003660">
    <property type="entry name" value="HAMP_dom"/>
</dbReference>
<evidence type="ECO:0000256" key="9">
    <source>
        <dbReference type="ARBA" id="ARBA00022989"/>
    </source>
</evidence>
<keyword evidence="3" id="KW-0597">Phosphoprotein</keyword>
<accession>A0ABW0LFJ5</accession>
<evidence type="ECO:0000313" key="15">
    <source>
        <dbReference type="Proteomes" id="UP001596147"/>
    </source>
</evidence>
<evidence type="ECO:0000256" key="12">
    <source>
        <dbReference type="SAM" id="Phobius"/>
    </source>
</evidence>
<dbReference type="Proteomes" id="UP001596147">
    <property type="component" value="Unassembled WGS sequence"/>
</dbReference>
<organism evidence="14 15">
    <name type="scientific">Lederbergia graminis</name>
    <dbReference type="NCBI Taxonomy" id="735518"/>
    <lineage>
        <taxon>Bacteria</taxon>
        <taxon>Bacillati</taxon>
        <taxon>Bacillota</taxon>
        <taxon>Bacilli</taxon>
        <taxon>Bacillales</taxon>
        <taxon>Bacillaceae</taxon>
        <taxon>Lederbergia</taxon>
    </lineage>
</organism>
<dbReference type="InterPro" id="IPR033479">
    <property type="entry name" value="dCache_1"/>
</dbReference>
<keyword evidence="4" id="KW-0808">Transferase</keyword>
<dbReference type="EMBL" id="JBHSMC010000003">
    <property type="protein sequence ID" value="MFC5464125.1"/>
    <property type="molecule type" value="Genomic_DNA"/>
</dbReference>
<dbReference type="CDD" id="cd06225">
    <property type="entry name" value="HAMP"/>
    <property type="match status" value="1"/>
</dbReference>
<dbReference type="Gene3D" id="6.10.340.10">
    <property type="match status" value="1"/>
</dbReference>
<evidence type="ECO:0000256" key="6">
    <source>
        <dbReference type="ARBA" id="ARBA00022741"/>
    </source>
</evidence>
<evidence type="ECO:0000313" key="14">
    <source>
        <dbReference type="EMBL" id="MFC5464125.1"/>
    </source>
</evidence>
<dbReference type="RefSeq" id="WP_382348507.1">
    <property type="nucleotide sequence ID" value="NZ_JBHSMC010000003.1"/>
</dbReference>
<dbReference type="SUPFAM" id="SSF158472">
    <property type="entry name" value="HAMP domain-like"/>
    <property type="match status" value="1"/>
</dbReference>
<dbReference type="Pfam" id="PF06580">
    <property type="entry name" value="His_kinase"/>
    <property type="match status" value="1"/>
</dbReference>
<keyword evidence="11 12" id="KW-0472">Membrane</keyword>
<keyword evidence="15" id="KW-1185">Reference proteome</keyword>
<keyword evidence="2" id="KW-1003">Cell membrane</keyword>
<dbReference type="InterPro" id="IPR036890">
    <property type="entry name" value="HATPase_C_sf"/>
</dbReference>
<protein>
    <submittedName>
        <fullName evidence="14">Histidine kinase</fullName>
    </submittedName>
</protein>
<comment type="caution">
    <text evidence="14">The sequence shown here is derived from an EMBL/GenBank/DDBJ whole genome shotgun (WGS) entry which is preliminary data.</text>
</comment>
<evidence type="ECO:0000256" key="10">
    <source>
        <dbReference type="ARBA" id="ARBA00023012"/>
    </source>
</evidence>
<keyword evidence="6" id="KW-0547">Nucleotide-binding</keyword>
<dbReference type="CDD" id="cd12912">
    <property type="entry name" value="PDC2_MCP_like"/>
    <property type="match status" value="1"/>
</dbReference>
<keyword evidence="10" id="KW-0902">Two-component regulatory system</keyword>
<dbReference type="SUPFAM" id="SSF55874">
    <property type="entry name" value="ATPase domain of HSP90 chaperone/DNA topoisomerase II/histidine kinase"/>
    <property type="match status" value="1"/>
</dbReference>
<dbReference type="Gene3D" id="3.30.450.20">
    <property type="entry name" value="PAS domain"/>
    <property type="match status" value="1"/>
</dbReference>